<evidence type="ECO:0000313" key="2">
    <source>
        <dbReference type="Proteomes" id="UP000799640"/>
    </source>
</evidence>
<accession>A0A6G1HSU5</accession>
<dbReference type="EMBL" id="ML996699">
    <property type="protein sequence ID" value="KAF2398936.1"/>
    <property type="molecule type" value="Genomic_DNA"/>
</dbReference>
<dbReference type="AlphaFoldDB" id="A0A6G1HSU5"/>
<organism evidence="1 2">
    <name type="scientific">Trichodelitschia bisporula</name>
    <dbReference type="NCBI Taxonomy" id="703511"/>
    <lineage>
        <taxon>Eukaryota</taxon>
        <taxon>Fungi</taxon>
        <taxon>Dikarya</taxon>
        <taxon>Ascomycota</taxon>
        <taxon>Pezizomycotina</taxon>
        <taxon>Dothideomycetes</taxon>
        <taxon>Dothideomycetes incertae sedis</taxon>
        <taxon>Phaeotrichales</taxon>
        <taxon>Phaeotrichaceae</taxon>
        <taxon>Trichodelitschia</taxon>
    </lineage>
</organism>
<name>A0A6G1HSU5_9PEZI</name>
<reference evidence="1" key="1">
    <citation type="journal article" date="2020" name="Stud. Mycol.">
        <title>101 Dothideomycetes genomes: a test case for predicting lifestyles and emergence of pathogens.</title>
        <authorList>
            <person name="Haridas S."/>
            <person name="Albert R."/>
            <person name="Binder M."/>
            <person name="Bloem J."/>
            <person name="Labutti K."/>
            <person name="Salamov A."/>
            <person name="Andreopoulos B."/>
            <person name="Baker S."/>
            <person name="Barry K."/>
            <person name="Bills G."/>
            <person name="Bluhm B."/>
            <person name="Cannon C."/>
            <person name="Castanera R."/>
            <person name="Culley D."/>
            <person name="Daum C."/>
            <person name="Ezra D."/>
            <person name="Gonzalez J."/>
            <person name="Henrissat B."/>
            <person name="Kuo A."/>
            <person name="Liang C."/>
            <person name="Lipzen A."/>
            <person name="Lutzoni F."/>
            <person name="Magnuson J."/>
            <person name="Mondo S."/>
            <person name="Nolan M."/>
            <person name="Ohm R."/>
            <person name="Pangilinan J."/>
            <person name="Park H.-J."/>
            <person name="Ramirez L."/>
            <person name="Alfaro M."/>
            <person name="Sun H."/>
            <person name="Tritt A."/>
            <person name="Yoshinaga Y."/>
            <person name="Zwiers L.-H."/>
            <person name="Turgeon B."/>
            <person name="Goodwin S."/>
            <person name="Spatafora J."/>
            <person name="Crous P."/>
            <person name="Grigoriev I."/>
        </authorList>
    </citation>
    <scope>NUCLEOTIDE SEQUENCE</scope>
    <source>
        <strain evidence="1">CBS 262.69</strain>
    </source>
</reference>
<sequence>MDCSITIKNELFVTLTLVDFKADSGQWQQKPPTIVGARETTAFLLKDSARSKGTARYRADFERIPDNEKPHIGIMFDCPGSNDESEFKASGRRTIFDLTTSFDKKERPLLGHVTVNLAKNATTASKLESISTDTSGVLVRNTKDQTQIGETILWKADNGAAYEDNSNTSVRGSHNPVIIDVAAPKVPHIRANLTIDDHLVFVPCLLLGFSNNEAGHPLVAHSDRAKPELFHKAGTNTVLVTLLPPWASADTPWGIADDITWRIEVLGTKQVFTLNTTRLEFYAITNSLPAFYQKVVPVGLLRRFVLPRRDPKISWVEHCCYATFRDNGFIYDSTRGGASYAGNGKGGHFKLTSYLKDVNAKTLVNCYDQASIMQILLGLCPTTSGAQYVFMRPFGYIAKTDLIGQGLCNNPFYLGNQTAKLVKDDDPKRTAFGNHAFVTLRADSKQGIVDSCCGPHTGKETWQEYISAAIHTKAQTTLYDANSHSSRPGVEADIKPVTGVEGLKGELDTLSIAPGPTPTQASAMMASDAIEPQGAPAAAAPSGAAETVPTSAVLAAASLFPKEIQDLVALATAPAPVPVETRSTAALSHFFDDAALASLGWALERSERYISPDGTMAQWMLDPTSKSDDDGFPDDVVVEIFIARGGMRDAIFAFANHLTCYMSDPTETFSPPGPEGIRGQLNLESFDELEDGSASHLTLLWAYGNLFVRITYRHQGPHRNTSQVRELADKLQKFLEAGAEPVAPDGGPAPYIQPLIGPDGPVPNGSTFVVKGYENDDSFAHVRTENANVILLDHDRKENTFTFYAVSPGNETITFSFSDPKTFHTFSTTLNVEVSA</sequence>
<dbReference type="Gene3D" id="2.60.270.50">
    <property type="match status" value="1"/>
</dbReference>
<proteinExistence type="predicted"/>
<protein>
    <submittedName>
        <fullName evidence="1">Uncharacterized protein</fullName>
    </submittedName>
</protein>
<dbReference type="Proteomes" id="UP000799640">
    <property type="component" value="Unassembled WGS sequence"/>
</dbReference>
<dbReference type="OrthoDB" id="3796889at2759"/>
<gene>
    <name evidence="1" type="ORF">EJ06DRAFT_95530</name>
</gene>
<keyword evidence="2" id="KW-1185">Reference proteome</keyword>
<evidence type="ECO:0000313" key="1">
    <source>
        <dbReference type="EMBL" id="KAF2398936.1"/>
    </source>
</evidence>